<dbReference type="RefSeq" id="WP_146789174.1">
    <property type="nucleotide sequence ID" value="NZ_BAABIO010000003.1"/>
</dbReference>
<reference evidence="1 2" key="1">
    <citation type="journal article" date="2015" name="Int. J. Syst. Evol. Microbiol.">
        <title>Flavisolibacter ginsenosidimutans sp. nov., with ginsenoside-converting activity isolated from soil used for cultivating ginseng.</title>
        <authorList>
            <person name="Zhao Y."/>
            <person name="Liu Q."/>
            <person name="Kang M.S."/>
            <person name="Jin F."/>
            <person name="Yu H."/>
            <person name="Im W.T."/>
        </authorList>
    </citation>
    <scope>NUCLEOTIDE SEQUENCE [LARGE SCALE GENOMIC DNA]</scope>
    <source>
        <strain evidence="1 2">Gsoil 636</strain>
    </source>
</reference>
<dbReference type="SUPFAM" id="SSF55781">
    <property type="entry name" value="GAF domain-like"/>
    <property type="match status" value="1"/>
</dbReference>
<gene>
    <name evidence="1" type="ORF">FSB75_15010</name>
</gene>
<dbReference type="KEGG" id="fgg:FSB75_15010"/>
<dbReference type="AlphaFoldDB" id="A0A5B8UM92"/>
<keyword evidence="2" id="KW-1185">Reference proteome</keyword>
<dbReference type="OrthoDB" id="627374at2"/>
<sequence>MTSVLPTFADLNSVLSLRPLVSVLKRMIDEEKPGARKLYEGILQEVEAVPELLQPVKGETLLQHTALVEALLASIFPPSTSSNQGLYAITYPFSSETFYASPDFKKIFLKKGTAINVPDRKTTVGISRASLALAYDVILKRIYGLPIPITTTSVHPFTQEDTELTKYYELKLNAEFVDVKCVGEKPELAPTVSAGHVPDTDELREVLPLDKFRFEGLIVINVADVTAEQTAVEIKTALLNINAFTEAEVFDELQQHMQSLIGLRNVKIGITPFFKKNDYYLYTETHYRNSLLFKNRDVIAHKDAVSRLCQDIFRDVNEPVLYQNLERSGAYGELLAYYRHTGAKSLILCPLKYDDGELIGLLEIMSEEAGRLQHVHLAQMAPAIDLFELALKKTAESLEAQIDKTIKDHFTAIQPAVEWKFTEAAFHFLQQSQSAGVSKMPPISFDDVYPLYGAIDVRNSSLERTNAIQLDLLEQLNMASNVLAKASKVIDFPLLKETQYRIEKYIAAASDTLLSDDEMQIYDFLQEHLNSVFNNLLRLRPEMKKVIGSYFAALDSQRKVIYHHRKDYEDSITRINDVLDRFTDVEQKAVQEIYPHYFERYITDGVEFNIYIGQSLSPHKSFNEMYVRNLKLWQLSFLAKAARLTASLEKRLPLPLQTTQLILAHAIPLSISFRRKERKFDVDGAYNIRYEIIKKRIDKVHLRDSEERLTQPGKIAIVYSQHKELLEYTEYIEFLQNEGLLGENIEHLDLEDTQGISGLKGIRVDVNLTTETASQPKEPVMRLSNVPT</sequence>
<organism evidence="1 2">
    <name type="scientific">Flavisolibacter ginsenosidimutans</name>
    <dbReference type="NCBI Taxonomy" id="661481"/>
    <lineage>
        <taxon>Bacteria</taxon>
        <taxon>Pseudomonadati</taxon>
        <taxon>Bacteroidota</taxon>
        <taxon>Chitinophagia</taxon>
        <taxon>Chitinophagales</taxon>
        <taxon>Chitinophagaceae</taxon>
        <taxon>Flavisolibacter</taxon>
    </lineage>
</organism>
<evidence type="ECO:0008006" key="3">
    <source>
        <dbReference type="Google" id="ProtNLM"/>
    </source>
</evidence>
<evidence type="ECO:0000313" key="2">
    <source>
        <dbReference type="Proteomes" id="UP000321204"/>
    </source>
</evidence>
<protein>
    <recommendedName>
        <fullName evidence="3">GAF domain-containing protein</fullName>
    </recommendedName>
</protein>
<accession>A0A5B8UM92</accession>
<name>A0A5B8UM92_9BACT</name>
<evidence type="ECO:0000313" key="1">
    <source>
        <dbReference type="EMBL" id="QEC57155.1"/>
    </source>
</evidence>
<dbReference type="Proteomes" id="UP000321204">
    <property type="component" value="Chromosome"/>
</dbReference>
<dbReference type="EMBL" id="CP042433">
    <property type="protein sequence ID" value="QEC57155.1"/>
    <property type="molecule type" value="Genomic_DNA"/>
</dbReference>
<proteinExistence type="predicted"/>